<dbReference type="Proteomes" id="UP000193560">
    <property type="component" value="Unassembled WGS sequence"/>
</dbReference>
<keyword evidence="1" id="KW-0472">Membrane</keyword>
<feature type="transmembrane region" description="Helical" evidence="1">
    <location>
        <begin position="32"/>
        <end position="54"/>
    </location>
</feature>
<evidence type="ECO:0000313" key="3">
    <source>
        <dbReference type="Proteomes" id="UP000193560"/>
    </source>
</evidence>
<reference evidence="2 3" key="1">
    <citation type="submission" date="2016-07" db="EMBL/GenBank/DDBJ databases">
        <title>Pervasive Adenine N6-methylation of Active Genes in Fungi.</title>
        <authorList>
            <consortium name="DOE Joint Genome Institute"/>
            <person name="Mondo S.J."/>
            <person name="Dannebaum R.O."/>
            <person name="Kuo R.C."/>
            <person name="Labutti K."/>
            <person name="Haridas S."/>
            <person name="Kuo A."/>
            <person name="Salamov A."/>
            <person name="Ahrendt S.R."/>
            <person name="Lipzen A."/>
            <person name="Sullivan W."/>
            <person name="Andreopoulos W.B."/>
            <person name="Clum A."/>
            <person name="Lindquist E."/>
            <person name="Daum C."/>
            <person name="Ramamoorthy G.K."/>
            <person name="Gryganskyi A."/>
            <person name="Culley D."/>
            <person name="Magnuson J.K."/>
            <person name="James T.Y."/>
            <person name="O'Malley M.A."/>
            <person name="Stajich J.E."/>
            <person name="Spatafora J.W."/>
            <person name="Visel A."/>
            <person name="Grigoriev I.V."/>
        </authorList>
    </citation>
    <scope>NUCLEOTIDE SEQUENCE [LARGE SCALE GENOMIC DNA]</scope>
    <source>
        <strain evidence="2 3">NRRL 1336</strain>
    </source>
</reference>
<evidence type="ECO:0000256" key="1">
    <source>
        <dbReference type="SAM" id="Phobius"/>
    </source>
</evidence>
<evidence type="ECO:0000313" key="2">
    <source>
        <dbReference type="EMBL" id="ORZ13565.1"/>
    </source>
</evidence>
<dbReference type="AlphaFoldDB" id="A0A1X2IBX4"/>
<keyword evidence="1" id="KW-0812">Transmembrane</keyword>
<accession>A0A1X2IBX4</accession>
<feature type="transmembrane region" description="Helical" evidence="1">
    <location>
        <begin position="138"/>
        <end position="158"/>
    </location>
</feature>
<gene>
    <name evidence="2" type="ORF">BCR42DRAFT_66059</name>
</gene>
<dbReference type="STRING" id="90262.A0A1X2IBX4"/>
<comment type="caution">
    <text evidence="2">The sequence shown here is derived from an EMBL/GenBank/DDBJ whole genome shotgun (WGS) entry which is preliminary data.</text>
</comment>
<dbReference type="Gene3D" id="1.20.1070.10">
    <property type="entry name" value="Rhodopsin 7-helix transmembrane proteins"/>
    <property type="match status" value="1"/>
</dbReference>
<keyword evidence="1" id="KW-1133">Transmembrane helix</keyword>
<protein>
    <submittedName>
        <fullName evidence="2">Uncharacterized protein</fullName>
    </submittedName>
</protein>
<organism evidence="2 3">
    <name type="scientific">Absidia repens</name>
    <dbReference type="NCBI Taxonomy" id="90262"/>
    <lineage>
        <taxon>Eukaryota</taxon>
        <taxon>Fungi</taxon>
        <taxon>Fungi incertae sedis</taxon>
        <taxon>Mucoromycota</taxon>
        <taxon>Mucoromycotina</taxon>
        <taxon>Mucoromycetes</taxon>
        <taxon>Mucorales</taxon>
        <taxon>Cunninghamellaceae</taxon>
        <taxon>Absidia</taxon>
    </lineage>
</organism>
<name>A0A1X2IBX4_9FUNG</name>
<feature type="transmembrane region" description="Helical" evidence="1">
    <location>
        <begin position="107"/>
        <end position="126"/>
    </location>
</feature>
<dbReference type="EMBL" id="MCGE01000016">
    <property type="protein sequence ID" value="ORZ13565.1"/>
    <property type="molecule type" value="Genomic_DNA"/>
</dbReference>
<sequence length="171" mass="19114">MEEENPQGQLSSDTDFLLYTHDQFLTLRRATIATSIIALTAAVIVLLSFLYLWIKDRKRANRISLRCVVIACAANAVDSTMNLSMSFVNGPQSFCRAGGIISNITRLISACFLAIVGINLVLIFVINVKRRDLLEYFYYPSAIIYVLICTVVSVYKAVIAENISHAHDTCW</sequence>
<dbReference type="OrthoDB" id="2281723at2759"/>
<proteinExistence type="predicted"/>
<keyword evidence="3" id="KW-1185">Reference proteome</keyword>